<organism evidence="3 4">
    <name type="scientific">Hyaloscypha bicolor E</name>
    <dbReference type="NCBI Taxonomy" id="1095630"/>
    <lineage>
        <taxon>Eukaryota</taxon>
        <taxon>Fungi</taxon>
        <taxon>Dikarya</taxon>
        <taxon>Ascomycota</taxon>
        <taxon>Pezizomycotina</taxon>
        <taxon>Leotiomycetes</taxon>
        <taxon>Helotiales</taxon>
        <taxon>Hyaloscyphaceae</taxon>
        <taxon>Hyaloscypha</taxon>
        <taxon>Hyaloscypha bicolor</taxon>
    </lineage>
</organism>
<evidence type="ECO:0000313" key="3">
    <source>
        <dbReference type="EMBL" id="PMD67531.1"/>
    </source>
</evidence>
<keyword evidence="2" id="KW-1133">Transmembrane helix</keyword>
<sequence>MSTQTSRYSSSSHQYRCLPASLYRRTHTLPLNNQPDLHPSRDTSGDRHLQHKTAARLPRSRLWTGWLRRRYPQYIHFSEDARNALEYIRTVGSQAPRIYSLIIGEDELRNFTASIRTIAAPFSTQPFVEKSCRGDRRACRGVRQCIFPLTSSWKQISSLHPPTNKGKWVIFSLDIGLIGLIVPLYFVVGKSRDHGIRMKAIKLLRSSKDVNRNICLSALVL</sequence>
<dbReference type="Proteomes" id="UP000235371">
    <property type="component" value="Unassembled WGS sequence"/>
</dbReference>
<proteinExistence type="predicted"/>
<feature type="transmembrane region" description="Helical" evidence="2">
    <location>
        <begin position="168"/>
        <end position="188"/>
    </location>
</feature>
<evidence type="ECO:0000313" key="4">
    <source>
        <dbReference type="Proteomes" id="UP000235371"/>
    </source>
</evidence>
<feature type="region of interest" description="Disordered" evidence="1">
    <location>
        <begin position="29"/>
        <end position="53"/>
    </location>
</feature>
<keyword evidence="2" id="KW-0812">Transmembrane</keyword>
<dbReference type="RefSeq" id="XP_024744435.1">
    <property type="nucleotide sequence ID" value="XM_024887763.1"/>
</dbReference>
<dbReference type="GeneID" id="36595839"/>
<accession>A0A2J6TX29</accession>
<keyword evidence="4" id="KW-1185">Reference proteome</keyword>
<dbReference type="EMBL" id="KZ613740">
    <property type="protein sequence ID" value="PMD67531.1"/>
    <property type="molecule type" value="Genomic_DNA"/>
</dbReference>
<evidence type="ECO:0000256" key="2">
    <source>
        <dbReference type="SAM" id="Phobius"/>
    </source>
</evidence>
<dbReference type="InParanoid" id="A0A2J6TX29"/>
<keyword evidence="2" id="KW-0472">Membrane</keyword>
<gene>
    <name evidence="3" type="ORF">K444DRAFT_690313</name>
</gene>
<evidence type="ECO:0000256" key="1">
    <source>
        <dbReference type="SAM" id="MobiDB-lite"/>
    </source>
</evidence>
<reference evidence="3 4" key="1">
    <citation type="submission" date="2016-04" db="EMBL/GenBank/DDBJ databases">
        <title>A degradative enzymes factory behind the ericoid mycorrhizal symbiosis.</title>
        <authorList>
            <consortium name="DOE Joint Genome Institute"/>
            <person name="Martino E."/>
            <person name="Morin E."/>
            <person name="Grelet G."/>
            <person name="Kuo A."/>
            <person name="Kohler A."/>
            <person name="Daghino S."/>
            <person name="Barry K."/>
            <person name="Choi C."/>
            <person name="Cichocki N."/>
            <person name="Clum A."/>
            <person name="Copeland A."/>
            <person name="Hainaut M."/>
            <person name="Haridas S."/>
            <person name="Labutti K."/>
            <person name="Lindquist E."/>
            <person name="Lipzen A."/>
            <person name="Khouja H.-R."/>
            <person name="Murat C."/>
            <person name="Ohm R."/>
            <person name="Olson A."/>
            <person name="Spatafora J."/>
            <person name="Veneault-Fourrey C."/>
            <person name="Henrissat B."/>
            <person name="Grigoriev I."/>
            <person name="Martin F."/>
            <person name="Perotto S."/>
        </authorList>
    </citation>
    <scope>NUCLEOTIDE SEQUENCE [LARGE SCALE GENOMIC DNA]</scope>
    <source>
        <strain evidence="3 4">E</strain>
    </source>
</reference>
<name>A0A2J6TX29_9HELO</name>
<feature type="compositionally biased region" description="Basic and acidic residues" evidence="1">
    <location>
        <begin position="38"/>
        <end position="48"/>
    </location>
</feature>
<protein>
    <submittedName>
        <fullName evidence="3">Uncharacterized protein</fullName>
    </submittedName>
</protein>
<dbReference type="AlphaFoldDB" id="A0A2J6TX29"/>